<dbReference type="Gene3D" id="3.30.420.10">
    <property type="entry name" value="Ribonuclease H-like superfamily/Ribonuclease H"/>
    <property type="match status" value="1"/>
</dbReference>
<dbReference type="InterPro" id="IPR052709">
    <property type="entry name" value="Transposase-MT_Hybrid"/>
</dbReference>
<organism evidence="1 2">
    <name type="scientific">Plakobranchus ocellatus</name>
    <dbReference type="NCBI Taxonomy" id="259542"/>
    <lineage>
        <taxon>Eukaryota</taxon>
        <taxon>Metazoa</taxon>
        <taxon>Spiralia</taxon>
        <taxon>Lophotrochozoa</taxon>
        <taxon>Mollusca</taxon>
        <taxon>Gastropoda</taxon>
        <taxon>Heterobranchia</taxon>
        <taxon>Euthyneura</taxon>
        <taxon>Panpulmonata</taxon>
        <taxon>Sacoglossa</taxon>
        <taxon>Placobranchoidea</taxon>
        <taxon>Plakobranchidae</taxon>
        <taxon>Plakobranchus</taxon>
    </lineage>
</organism>
<dbReference type="PANTHER" id="PTHR46060">
    <property type="entry name" value="MARINER MOS1 TRANSPOSASE-LIKE PROTEIN"/>
    <property type="match status" value="1"/>
</dbReference>
<reference evidence="1 2" key="1">
    <citation type="journal article" date="2021" name="Elife">
        <title>Chloroplast acquisition without the gene transfer in kleptoplastic sea slugs, Plakobranchus ocellatus.</title>
        <authorList>
            <person name="Maeda T."/>
            <person name="Takahashi S."/>
            <person name="Yoshida T."/>
            <person name="Shimamura S."/>
            <person name="Takaki Y."/>
            <person name="Nagai Y."/>
            <person name="Toyoda A."/>
            <person name="Suzuki Y."/>
            <person name="Arimoto A."/>
            <person name="Ishii H."/>
            <person name="Satoh N."/>
            <person name="Nishiyama T."/>
            <person name="Hasebe M."/>
            <person name="Maruyama T."/>
            <person name="Minagawa J."/>
            <person name="Obokata J."/>
            <person name="Shigenobu S."/>
        </authorList>
    </citation>
    <scope>NUCLEOTIDE SEQUENCE [LARGE SCALE GENOMIC DNA]</scope>
</reference>
<evidence type="ECO:0000313" key="2">
    <source>
        <dbReference type="Proteomes" id="UP000735302"/>
    </source>
</evidence>
<comment type="caution">
    <text evidence="1">The sequence shown here is derived from an EMBL/GenBank/DDBJ whole genome shotgun (WGS) entry which is preliminary data.</text>
</comment>
<sequence length="79" mass="9078">MLSGERKVQRKAVCAELLKRYEEDAETFMQQIVTGDESWVCRYNTADKRQPKQYTHKSLLSSKRYKVAASARKGGSTFS</sequence>
<protein>
    <submittedName>
        <fullName evidence="1">Histone-lysine N-methyltransferase SETMAR-like protein</fullName>
    </submittedName>
</protein>
<dbReference type="AlphaFoldDB" id="A0AAV3XX97"/>
<dbReference type="Proteomes" id="UP000735302">
    <property type="component" value="Unassembled WGS sequence"/>
</dbReference>
<gene>
    <name evidence="1" type="ORF">PoB_000191500</name>
</gene>
<proteinExistence type="predicted"/>
<keyword evidence="2" id="KW-1185">Reference proteome</keyword>
<dbReference type="PANTHER" id="PTHR46060:SF1">
    <property type="entry name" value="MARINER MOS1 TRANSPOSASE-LIKE PROTEIN"/>
    <property type="match status" value="1"/>
</dbReference>
<name>A0AAV3XX97_9GAST</name>
<accession>A0AAV3XX97</accession>
<dbReference type="EMBL" id="BLXT01000264">
    <property type="protein sequence ID" value="GFN75409.1"/>
    <property type="molecule type" value="Genomic_DNA"/>
</dbReference>
<dbReference type="InterPro" id="IPR036397">
    <property type="entry name" value="RNaseH_sf"/>
</dbReference>
<evidence type="ECO:0000313" key="1">
    <source>
        <dbReference type="EMBL" id="GFN75409.1"/>
    </source>
</evidence>
<dbReference type="GO" id="GO:0003676">
    <property type="term" value="F:nucleic acid binding"/>
    <property type="evidence" value="ECO:0007669"/>
    <property type="project" value="InterPro"/>
</dbReference>